<dbReference type="SMART" id="SM00450">
    <property type="entry name" value="RHOD"/>
    <property type="match status" value="1"/>
</dbReference>
<sequence length="115" mass="12308">MSQMRRSVPTVEVADVPEPLPHGLHVLDVREPVEWEHGHIEGAQHIPLRDLPARLAEVPDAQTLVVCRVGARSAQATALLQAQGRDAVNLGGGMVDWSAAGRSLVSETSSPPRVV</sequence>
<dbReference type="InterPro" id="IPR001763">
    <property type="entry name" value="Rhodanese-like_dom"/>
</dbReference>
<dbReference type="AlphaFoldDB" id="A0A6J4LU62"/>
<protein>
    <submittedName>
        <fullName evidence="2">Rhodanese-related sulfurtransferase</fullName>
    </submittedName>
</protein>
<dbReference type="PANTHER" id="PTHR43031:SF1">
    <property type="entry name" value="PYRIDINE NUCLEOTIDE-DISULPHIDE OXIDOREDUCTASE"/>
    <property type="match status" value="1"/>
</dbReference>
<gene>
    <name evidence="2" type="ORF">AVDCRST_MAG72-797</name>
</gene>
<proteinExistence type="predicted"/>
<dbReference type="PROSITE" id="PS50206">
    <property type="entry name" value="RHODANESE_3"/>
    <property type="match status" value="1"/>
</dbReference>
<dbReference type="InterPro" id="IPR036873">
    <property type="entry name" value="Rhodanese-like_dom_sf"/>
</dbReference>
<name>A0A6J4LU62_9ACTN</name>
<dbReference type="PANTHER" id="PTHR43031">
    <property type="entry name" value="FAD-DEPENDENT OXIDOREDUCTASE"/>
    <property type="match status" value="1"/>
</dbReference>
<accession>A0A6J4LU62</accession>
<dbReference type="GO" id="GO:0016740">
    <property type="term" value="F:transferase activity"/>
    <property type="evidence" value="ECO:0007669"/>
    <property type="project" value="UniProtKB-KW"/>
</dbReference>
<dbReference type="SUPFAM" id="SSF52821">
    <property type="entry name" value="Rhodanese/Cell cycle control phosphatase"/>
    <property type="match status" value="1"/>
</dbReference>
<evidence type="ECO:0000259" key="1">
    <source>
        <dbReference type="PROSITE" id="PS50206"/>
    </source>
</evidence>
<organism evidence="2">
    <name type="scientific">uncultured Nocardioidaceae bacterium</name>
    <dbReference type="NCBI Taxonomy" id="253824"/>
    <lineage>
        <taxon>Bacteria</taxon>
        <taxon>Bacillati</taxon>
        <taxon>Actinomycetota</taxon>
        <taxon>Actinomycetes</taxon>
        <taxon>Propionibacteriales</taxon>
        <taxon>Nocardioidaceae</taxon>
        <taxon>environmental samples</taxon>
    </lineage>
</organism>
<dbReference type="InterPro" id="IPR050229">
    <property type="entry name" value="GlpE_sulfurtransferase"/>
</dbReference>
<dbReference type="EMBL" id="CADCUJ010000036">
    <property type="protein sequence ID" value="CAA9340968.1"/>
    <property type="molecule type" value="Genomic_DNA"/>
</dbReference>
<keyword evidence="2" id="KW-0808">Transferase</keyword>
<feature type="domain" description="Rhodanese" evidence="1">
    <location>
        <begin position="20"/>
        <end position="106"/>
    </location>
</feature>
<evidence type="ECO:0000313" key="2">
    <source>
        <dbReference type="EMBL" id="CAA9340968.1"/>
    </source>
</evidence>
<dbReference type="Gene3D" id="3.40.250.10">
    <property type="entry name" value="Rhodanese-like domain"/>
    <property type="match status" value="1"/>
</dbReference>
<dbReference type="Pfam" id="PF00581">
    <property type="entry name" value="Rhodanese"/>
    <property type="match status" value="1"/>
</dbReference>
<dbReference type="CDD" id="cd00158">
    <property type="entry name" value="RHOD"/>
    <property type="match status" value="1"/>
</dbReference>
<reference evidence="2" key="1">
    <citation type="submission" date="2020-02" db="EMBL/GenBank/DDBJ databases">
        <authorList>
            <person name="Meier V. D."/>
        </authorList>
    </citation>
    <scope>NUCLEOTIDE SEQUENCE</scope>
    <source>
        <strain evidence="2">AVDCRST_MAG72</strain>
    </source>
</reference>